<proteinExistence type="inferred from homology"/>
<evidence type="ECO:0000256" key="4">
    <source>
        <dbReference type="ARBA" id="ARBA00022741"/>
    </source>
</evidence>
<evidence type="ECO:0000313" key="10">
    <source>
        <dbReference type="EMBL" id="MEJ6399627.1"/>
    </source>
</evidence>
<organism evidence="10 11">
    <name type="scientific">Nicoliella lavandulae</name>
    <dbReference type="NCBI Taxonomy" id="3082954"/>
    <lineage>
        <taxon>Bacteria</taxon>
        <taxon>Bacillati</taxon>
        <taxon>Bacillota</taxon>
        <taxon>Bacilli</taxon>
        <taxon>Lactobacillales</taxon>
        <taxon>Lactobacillaceae</taxon>
        <taxon>Nicoliella</taxon>
    </lineage>
</organism>
<dbReference type="InterPro" id="IPR003593">
    <property type="entry name" value="AAA+_ATPase"/>
</dbReference>
<evidence type="ECO:0000256" key="8">
    <source>
        <dbReference type="RuleBase" id="RU365104"/>
    </source>
</evidence>
<keyword evidence="7 8" id="KW-0472">Membrane</keyword>
<dbReference type="RefSeq" id="WP_339959477.1">
    <property type="nucleotide sequence ID" value="NZ_JAWMWH010000001.1"/>
</dbReference>
<feature type="domain" description="ABC transporter" evidence="9">
    <location>
        <begin position="5"/>
        <end position="248"/>
    </location>
</feature>
<protein>
    <recommendedName>
        <fullName evidence="8">Energy-coupling factor transporter ATP-binding protein EcfA2</fullName>
        <ecNumber evidence="8">7.-.-.-</ecNumber>
    </recommendedName>
</protein>
<keyword evidence="11" id="KW-1185">Reference proteome</keyword>
<evidence type="ECO:0000259" key="9">
    <source>
        <dbReference type="PROSITE" id="PS50893"/>
    </source>
</evidence>
<evidence type="ECO:0000256" key="1">
    <source>
        <dbReference type="ARBA" id="ARBA00004202"/>
    </source>
</evidence>
<dbReference type="InterPro" id="IPR030946">
    <property type="entry name" value="EcfA2"/>
</dbReference>
<dbReference type="NCBIfam" id="TIGR04521">
    <property type="entry name" value="ECF_ATPase_2"/>
    <property type="match status" value="1"/>
</dbReference>
<evidence type="ECO:0000256" key="6">
    <source>
        <dbReference type="ARBA" id="ARBA00022967"/>
    </source>
</evidence>
<dbReference type="PANTHER" id="PTHR43553">
    <property type="entry name" value="HEAVY METAL TRANSPORTER"/>
    <property type="match status" value="1"/>
</dbReference>
<dbReference type="SMART" id="SM00382">
    <property type="entry name" value="AAA"/>
    <property type="match status" value="1"/>
</dbReference>
<comment type="function">
    <text evidence="8">ATP-binding (A) component of a common energy-coupling factor (ECF) ABC-transporter complex.</text>
</comment>
<dbReference type="InterPro" id="IPR003439">
    <property type="entry name" value="ABC_transporter-like_ATP-bd"/>
</dbReference>
<keyword evidence="3 8" id="KW-1003">Cell membrane</keyword>
<dbReference type="InterPro" id="IPR015856">
    <property type="entry name" value="ABC_transpr_CbiO/EcfA_su"/>
</dbReference>
<name>A0ABU8SKA5_9LACO</name>
<keyword evidence="2 8" id="KW-0813">Transport</keyword>
<reference evidence="10 11" key="1">
    <citation type="submission" date="2023-10" db="EMBL/GenBank/DDBJ databases">
        <title>Nicoliella lavandulae sp. nov. isolated from Lavandula angustifolia flowers.</title>
        <authorList>
            <person name="Alcantara C."/>
            <person name="Zuniga M."/>
            <person name="Landete J.M."/>
            <person name="Monedero V."/>
        </authorList>
    </citation>
    <scope>NUCLEOTIDE SEQUENCE [LARGE SCALE GENOMIC DNA]</scope>
    <source>
        <strain evidence="10 11">Es01</strain>
    </source>
</reference>
<dbReference type="Pfam" id="PF00005">
    <property type="entry name" value="ABC_tran"/>
    <property type="match status" value="1"/>
</dbReference>
<evidence type="ECO:0000256" key="5">
    <source>
        <dbReference type="ARBA" id="ARBA00022840"/>
    </source>
</evidence>
<comment type="caution">
    <text evidence="10">The sequence shown here is derived from an EMBL/GenBank/DDBJ whole genome shotgun (WGS) entry which is preliminary data.</text>
</comment>
<dbReference type="PROSITE" id="PS00211">
    <property type="entry name" value="ABC_TRANSPORTER_1"/>
    <property type="match status" value="1"/>
</dbReference>
<dbReference type="PANTHER" id="PTHR43553:SF27">
    <property type="entry name" value="ENERGY-COUPLING FACTOR TRANSPORTER ATP-BINDING PROTEIN ECFA2"/>
    <property type="match status" value="1"/>
</dbReference>
<evidence type="ECO:0000256" key="2">
    <source>
        <dbReference type="ARBA" id="ARBA00022448"/>
    </source>
</evidence>
<gene>
    <name evidence="10" type="ORF">R4146_00260</name>
</gene>
<evidence type="ECO:0000256" key="7">
    <source>
        <dbReference type="ARBA" id="ARBA00023136"/>
    </source>
</evidence>
<comment type="subcellular location">
    <subcellularLocation>
        <location evidence="1 8">Cell membrane</location>
        <topology evidence="1 8">Peripheral membrane protein</topology>
    </subcellularLocation>
</comment>
<comment type="similarity">
    <text evidence="8">Belongs to the ABC transporter superfamily. Energy-coupling factor EcfA family.</text>
</comment>
<keyword evidence="6" id="KW-1278">Translocase</keyword>
<accession>A0ABU8SKA5</accession>
<dbReference type="PROSITE" id="PS50893">
    <property type="entry name" value="ABC_TRANSPORTER_2"/>
    <property type="match status" value="1"/>
</dbReference>
<dbReference type="InterPro" id="IPR017871">
    <property type="entry name" value="ABC_transporter-like_CS"/>
</dbReference>
<keyword evidence="5 8" id="KW-0067">ATP-binding</keyword>
<dbReference type="Gene3D" id="3.40.50.300">
    <property type="entry name" value="P-loop containing nucleotide triphosphate hydrolases"/>
    <property type="match status" value="1"/>
</dbReference>
<sequence>MDQRIQFKEVDHIYQPNTPFASFALDHINLKIDDNDFIALVGHTGSGKSTLIQHINGLLLPTSGSVEVRDSFLNHDSKPKDIYKARKKVGIVFQQPENQLFEETVAKDIVFSPKNFGAKDDQLDAIAKTNIKKVGLPESLLNRSPFDLSGGQMRRVAIAGVLASNPDILILDEPTAGLDPQGQIEIMNLIEDLRLNHNVTVVLVTHQMEIVAQYANRVIVLNQGKIKFDGAPRSLFQDDDLLKQMHLTAPETVNFFNKLIETGVHLNGFPITPNELSQMLLKQINFKMSENNE</sequence>
<dbReference type="Proteomes" id="UP001370590">
    <property type="component" value="Unassembled WGS sequence"/>
</dbReference>
<keyword evidence="4 8" id="KW-0547">Nucleotide-binding</keyword>
<comment type="subunit">
    <text evidence="8">Forms a stable energy-coupling factor (ECF) transporter complex composed of 2 membrane-embedded substrate-binding proteins (S component), 2 ATP-binding proteins (A component) and 2 transmembrane proteins (T component).</text>
</comment>
<dbReference type="CDD" id="cd03225">
    <property type="entry name" value="ABC_cobalt_CbiO_domain1"/>
    <property type="match status" value="1"/>
</dbReference>
<dbReference type="InterPro" id="IPR050095">
    <property type="entry name" value="ECF_ABC_transporter_ATP-bd"/>
</dbReference>
<dbReference type="EMBL" id="JAWMWH010000001">
    <property type="protein sequence ID" value="MEJ6399627.1"/>
    <property type="molecule type" value="Genomic_DNA"/>
</dbReference>
<dbReference type="EC" id="7.-.-.-" evidence="8"/>
<dbReference type="InterPro" id="IPR027417">
    <property type="entry name" value="P-loop_NTPase"/>
</dbReference>
<evidence type="ECO:0000313" key="11">
    <source>
        <dbReference type="Proteomes" id="UP001370590"/>
    </source>
</evidence>
<evidence type="ECO:0000256" key="3">
    <source>
        <dbReference type="ARBA" id="ARBA00022475"/>
    </source>
</evidence>
<dbReference type="SUPFAM" id="SSF52540">
    <property type="entry name" value="P-loop containing nucleoside triphosphate hydrolases"/>
    <property type="match status" value="1"/>
</dbReference>